<name>A0ABN3EPG0_9ACTN</name>
<reference evidence="1 2" key="1">
    <citation type="journal article" date="2019" name="Int. J. Syst. Evol. Microbiol.">
        <title>The Global Catalogue of Microorganisms (GCM) 10K type strain sequencing project: providing services to taxonomists for standard genome sequencing and annotation.</title>
        <authorList>
            <consortium name="The Broad Institute Genomics Platform"/>
            <consortium name="The Broad Institute Genome Sequencing Center for Infectious Disease"/>
            <person name="Wu L."/>
            <person name="Ma J."/>
        </authorList>
    </citation>
    <scope>NUCLEOTIDE SEQUENCE [LARGE SCALE GENOMIC DNA]</scope>
    <source>
        <strain evidence="1 2">JCM 7356</strain>
    </source>
</reference>
<organism evidence="1 2">
    <name type="scientific">Kitasatospora cystarginea</name>
    <dbReference type="NCBI Taxonomy" id="58350"/>
    <lineage>
        <taxon>Bacteria</taxon>
        <taxon>Bacillati</taxon>
        <taxon>Actinomycetota</taxon>
        <taxon>Actinomycetes</taxon>
        <taxon>Kitasatosporales</taxon>
        <taxon>Streptomycetaceae</taxon>
        <taxon>Kitasatospora</taxon>
    </lineage>
</organism>
<sequence length="101" mass="9988">MPFGCGGPGDERRLRGVAGEAFAGDGVAEGAGEGGHDPVDGDSAAVVAQLVGDECAQVRAGEVVEGDGAEGGDEVLFDVVAVAAMVVGLRWSSFSASQPVR</sequence>
<protein>
    <submittedName>
        <fullName evidence="1">Uncharacterized protein</fullName>
    </submittedName>
</protein>
<keyword evidence="2" id="KW-1185">Reference proteome</keyword>
<evidence type="ECO:0000313" key="1">
    <source>
        <dbReference type="EMBL" id="GAA2264297.1"/>
    </source>
</evidence>
<evidence type="ECO:0000313" key="2">
    <source>
        <dbReference type="Proteomes" id="UP001500305"/>
    </source>
</evidence>
<dbReference type="EMBL" id="BAAATR010000030">
    <property type="protein sequence ID" value="GAA2264297.1"/>
    <property type="molecule type" value="Genomic_DNA"/>
</dbReference>
<dbReference type="Proteomes" id="UP001500305">
    <property type="component" value="Unassembled WGS sequence"/>
</dbReference>
<accession>A0ABN3EPG0</accession>
<proteinExistence type="predicted"/>
<gene>
    <name evidence="1" type="ORF">GCM10010430_56190</name>
</gene>
<comment type="caution">
    <text evidence="1">The sequence shown here is derived from an EMBL/GenBank/DDBJ whole genome shotgun (WGS) entry which is preliminary data.</text>
</comment>